<evidence type="ECO:0000313" key="3">
    <source>
        <dbReference type="Proteomes" id="UP000807504"/>
    </source>
</evidence>
<proteinExistence type="predicted"/>
<keyword evidence="3" id="KW-1185">Reference proteome</keyword>
<organism evidence="2 3">
    <name type="scientific">Argiope bruennichi</name>
    <name type="common">Wasp spider</name>
    <name type="synonym">Aranea bruennichi</name>
    <dbReference type="NCBI Taxonomy" id="94029"/>
    <lineage>
        <taxon>Eukaryota</taxon>
        <taxon>Metazoa</taxon>
        <taxon>Ecdysozoa</taxon>
        <taxon>Arthropoda</taxon>
        <taxon>Chelicerata</taxon>
        <taxon>Arachnida</taxon>
        <taxon>Araneae</taxon>
        <taxon>Araneomorphae</taxon>
        <taxon>Entelegynae</taxon>
        <taxon>Araneoidea</taxon>
        <taxon>Araneidae</taxon>
        <taxon>Argiope</taxon>
    </lineage>
</organism>
<evidence type="ECO:0000259" key="1">
    <source>
        <dbReference type="PROSITE" id="PS50097"/>
    </source>
</evidence>
<comment type="caution">
    <text evidence="2">The sequence shown here is derived from an EMBL/GenBank/DDBJ whole genome shotgun (WGS) entry which is preliminary data.</text>
</comment>
<evidence type="ECO:0000313" key="2">
    <source>
        <dbReference type="EMBL" id="KAF8778344.1"/>
    </source>
</evidence>
<protein>
    <submittedName>
        <fullName evidence="2">Speckle-type POZ protein-like like protein</fullName>
    </submittedName>
</protein>
<gene>
    <name evidence="2" type="ORF">HNY73_015075</name>
</gene>
<dbReference type="PANTHER" id="PTHR24413">
    <property type="entry name" value="SPECKLE-TYPE POZ PROTEIN"/>
    <property type="match status" value="1"/>
</dbReference>
<dbReference type="InterPro" id="IPR000210">
    <property type="entry name" value="BTB/POZ_dom"/>
</dbReference>
<reference evidence="2" key="2">
    <citation type="submission" date="2020-06" db="EMBL/GenBank/DDBJ databases">
        <authorList>
            <person name="Sheffer M."/>
        </authorList>
    </citation>
    <scope>NUCLEOTIDE SEQUENCE</scope>
</reference>
<accession>A0A8T0ESX2</accession>
<sequence length="459" mass="54296">MVFKMCLIPWYAECPGKVVCLLIRDNIAPRFVHYLVDSEVTIDNKIWRQPETEYCFDIQEPKYVPLMHLSDLKDQSKFPFMCPMTLQFGLRRCFFKTPSTRYLSAITELRVINQSCIVSVKKFYPSRMKDESSERQISRNIDDVVISVGNEILQRYPVEKSEIINMTIGYCSNTNCVGIVFRAEEDSLYLRCEILLLDARRNTIIASLTREKVLFRYAGWLVPFYVPEEFLHKVRNSKLFFEAIDIHVSISYHRREFRPDVHSEIGSHYYGEKYFNLKADLENFYNHETRTTDFCIKAEKKIFQVHRCILAARSPVMKSMLENDMIEKRTGSVKIEDINSEVISLLLYYIYSSELKKNIEYQLIASLYAAADKYDIPGLRNYCRQELMKKVSISNFDDLLILSHLHRDNELKQFIISFLSTQYLNLKTFSHLDNIIMLDRRLIKEDIEFLRRIKETCIR</sequence>
<dbReference type="InterPro" id="IPR011333">
    <property type="entry name" value="SKP1/BTB/POZ_sf"/>
</dbReference>
<reference evidence="2" key="1">
    <citation type="journal article" date="2020" name="bioRxiv">
        <title>Chromosome-level reference genome of the European wasp spider Argiope bruennichi: a resource for studies on range expansion and evolutionary adaptation.</title>
        <authorList>
            <person name="Sheffer M.M."/>
            <person name="Hoppe A."/>
            <person name="Krehenwinkel H."/>
            <person name="Uhl G."/>
            <person name="Kuss A.W."/>
            <person name="Jensen L."/>
            <person name="Jensen C."/>
            <person name="Gillespie R.G."/>
            <person name="Hoff K.J."/>
            <person name="Prost S."/>
        </authorList>
    </citation>
    <scope>NUCLEOTIDE SEQUENCE</scope>
</reference>
<name>A0A8T0ESX2_ARGBR</name>
<dbReference type="PROSITE" id="PS50097">
    <property type="entry name" value="BTB"/>
    <property type="match status" value="1"/>
</dbReference>
<dbReference type="Gene3D" id="3.30.710.10">
    <property type="entry name" value="Potassium Channel Kv1.1, Chain A"/>
    <property type="match status" value="1"/>
</dbReference>
<dbReference type="EMBL" id="JABXBU010002072">
    <property type="protein sequence ID" value="KAF8778344.1"/>
    <property type="molecule type" value="Genomic_DNA"/>
</dbReference>
<dbReference type="CDD" id="cd18186">
    <property type="entry name" value="BTB_POZ_ZBTB_KLHL-like"/>
    <property type="match status" value="1"/>
</dbReference>
<feature type="domain" description="BTB" evidence="1">
    <location>
        <begin position="292"/>
        <end position="359"/>
    </location>
</feature>
<dbReference type="AlphaFoldDB" id="A0A8T0ESX2"/>
<dbReference type="Pfam" id="PF00651">
    <property type="entry name" value="BTB"/>
    <property type="match status" value="1"/>
</dbReference>
<dbReference type="SUPFAM" id="SSF54695">
    <property type="entry name" value="POZ domain"/>
    <property type="match status" value="1"/>
</dbReference>
<dbReference type="SMART" id="SM00225">
    <property type="entry name" value="BTB"/>
    <property type="match status" value="1"/>
</dbReference>
<dbReference type="Proteomes" id="UP000807504">
    <property type="component" value="Unassembled WGS sequence"/>
</dbReference>